<accession>A0A1D8UWM4</accession>
<keyword evidence="2" id="KW-1185">Reference proteome</keyword>
<proteinExistence type="predicted"/>
<dbReference type="Proteomes" id="UP000179145">
    <property type="component" value="Chromosome"/>
</dbReference>
<organism evidence="1 2">
    <name type="scientific">Kozakia baliensis</name>
    <dbReference type="NCBI Taxonomy" id="153496"/>
    <lineage>
        <taxon>Bacteria</taxon>
        <taxon>Pseudomonadati</taxon>
        <taxon>Pseudomonadota</taxon>
        <taxon>Alphaproteobacteria</taxon>
        <taxon>Acetobacterales</taxon>
        <taxon>Acetobacteraceae</taxon>
        <taxon>Kozakia</taxon>
    </lineage>
</organism>
<evidence type="ECO:0000313" key="1">
    <source>
        <dbReference type="EMBL" id="AOX17996.1"/>
    </source>
</evidence>
<sequence>MAPKETNVLAENLTTALLEVLERPDLRTIAGSLDIVLDHRLSTPFVVEKGKIRLGSLVLLRPDCAATILRHAIELCRLRQDAPQVDAAMTSFAAARLAALFHALDAEPASIPVELQWLDKLRSDTPPDADTIQTLWSTALSQLIPAASATIDSHVIAASLQPIWNDLAPTEYLMAEGGDARLLINPQTGLNRYGCSHRPRPWAVTFSSSTASSLSERGFGGAEKARQALVSSLLNGADRIIAQRNLVEKTRHAIARIYSLPSSENVLLAASGTDCELAVLAIASIKAQGRPISNILVAPEETGSGVPLAAVGCHFASDAAGAKTVRKGELIAGFPKHTRLLGVAIRDASGVPRSLDEIDADCQALARIEVAQGRHVILHQLDMSKTGLVGPSPELLESLSAELGEHLDIVVDACQARLEPLRIQRMVARGDMVMVTGSKFFTGPPFCGAVLLPDAMVSLLRHSPLPVGLQEYGYQCEWPKTVTPECLRVDVNIGLTLRWNGSLAEMDALLSLPPARIREVLVHFERSCAQALDAHDDLTRLEPPALHRKELDGRAPWDDVPTIFSFLVRDPQQNGAPLELEDARHLHRWLNADLSPWLPHEPLAALLCHLGQPVPVPHPDVPGTGLAGALRLCAGARLVSGEPSHAGLGDKRRLEREIDDARRILAKISLILRAWPQLYAADPEPRYAPLSR</sequence>
<gene>
    <name evidence="1" type="ORF">A0U89_13640</name>
</gene>
<protein>
    <submittedName>
        <fullName evidence="1">Uncharacterized protein</fullName>
    </submittedName>
</protein>
<dbReference type="STRING" id="153496.A0U89_13640"/>
<dbReference type="EMBL" id="CP014674">
    <property type="protein sequence ID" value="AOX17996.1"/>
    <property type="molecule type" value="Genomic_DNA"/>
</dbReference>
<evidence type="ECO:0000313" key="2">
    <source>
        <dbReference type="Proteomes" id="UP000179145"/>
    </source>
</evidence>
<dbReference type="Gene3D" id="3.40.640.10">
    <property type="entry name" value="Type I PLP-dependent aspartate aminotransferase-like (Major domain)"/>
    <property type="match status" value="1"/>
</dbReference>
<dbReference type="eggNOG" id="COG0520">
    <property type="taxonomic scope" value="Bacteria"/>
</dbReference>
<dbReference type="InterPro" id="IPR015424">
    <property type="entry name" value="PyrdxlP-dep_Trfase"/>
</dbReference>
<dbReference type="InterPro" id="IPR015421">
    <property type="entry name" value="PyrdxlP-dep_Trfase_major"/>
</dbReference>
<dbReference type="KEGG" id="kba:A0U89_13640"/>
<dbReference type="AlphaFoldDB" id="A0A1D8UWM4"/>
<reference evidence="1 2" key="1">
    <citation type="journal article" date="2016" name="Microb. Cell Fact.">
        <title>Dissection of exopolysaccharide biosynthesis in Kozakia baliensis.</title>
        <authorList>
            <person name="Brandt J.U."/>
            <person name="Jakob F."/>
            <person name="Behr J."/>
            <person name="Geissler A.J."/>
            <person name="Vogel R.F."/>
        </authorList>
    </citation>
    <scope>NUCLEOTIDE SEQUENCE [LARGE SCALE GENOMIC DNA]</scope>
    <source>
        <strain evidence="1 2">DSM 14400</strain>
    </source>
</reference>
<dbReference type="SUPFAM" id="SSF53383">
    <property type="entry name" value="PLP-dependent transferases"/>
    <property type="match status" value="1"/>
</dbReference>
<name>A0A1D8UWM4_9PROT</name>